<keyword evidence="1" id="KW-0131">Cell cycle</keyword>
<dbReference type="OrthoDB" id="1495773at2"/>
<dbReference type="GeneID" id="93103364"/>
<evidence type="ECO:0000313" key="1">
    <source>
        <dbReference type="EMBL" id="MBB4025420.1"/>
    </source>
</evidence>
<dbReference type="EMBL" id="JACIES010000002">
    <property type="protein sequence ID" value="MBB4025420.1"/>
    <property type="molecule type" value="Genomic_DNA"/>
</dbReference>
<proteinExistence type="predicted"/>
<comment type="caution">
    <text evidence="1">The sequence shown here is derived from an EMBL/GenBank/DDBJ whole genome shotgun (WGS) entry which is preliminary data.</text>
</comment>
<evidence type="ECO:0000313" key="2">
    <source>
        <dbReference type="Proteomes" id="UP000546007"/>
    </source>
</evidence>
<keyword evidence="2" id="KW-1185">Reference proteome</keyword>
<name>A0A7W6HUV4_9BACT</name>
<sequence>MNDKLTITLNIAGRPCVLTIEREEEEEIRKAAQLINSKIAKYREKYATADPVDFLAVTALQFTVKMLEAERRNDVEPVLDEVKKINSRLDEVVKE</sequence>
<dbReference type="AlphaFoldDB" id="A0A7W6HUV4"/>
<dbReference type="InterPro" id="IPR007838">
    <property type="entry name" value="Cell_div_ZapA-like"/>
</dbReference>
<dbReference type="SUPFAM" id="SSF102829">
    <property type="entry name" value="Cell division protein ZapA-like"/>
    <property type="match status" value="1"/>
</dbReference>
<dbReference type="GO" id="GO:0051301">
    <property type="term" value="P:cell division"/>
    <property type="evidence" value="ECO:0007669"/>
    <property type="project" value="UniProtKB-KW"/>
</dbReference>
<dbReference type="Proteomes" id="UP000546007">
    <property type="component" value="Unassembled WGS sequence"/>
</dbReference>
<dbReference type="RefSeq" id="WP_124317605.1">
    <property type="nucleotide sequence ID" value="NZ_AP028155.1"/>
</dbReference>
<protein>
    <submittedName>
        <fullName evidence="1">Cell division protein ZapA</fullName>
    </submittedName>
</protein>
<gene>
    <name evidence="1" type="ORF">GGR14_001192</name>
</gene>
<dbReference type="InterPro" id="IPR036192">
    <property type="entry name" value="Cell_div_ZapA-like_sf"/>
</dbReference>
<dbReference type="Pfam" id="PF05164">
    <property type="entry name" value="ZapA"/>
    <property type="match status" value="1"/>
</dbReference>
<reference evidence="1 2" key="1">
    <citation type="submission" date="2020-08" db="EMBL/GenBank/DDBJ databases">
        <title>Genomic Encyclopedia of Type Strains, Phase IV (KMG-IV): sequencing the most valuable type-strain genomes for metagenomic binning, comparative biology and taxonomic classification.</title>
        <authorList>
            <person name="Goeker M."/>
        </authorList>
    </citation>
    <scope>NUCLEOTIDE SEQUENCE [LARGE SCALE GENOMIC DNA]</scope>
    <source>
        <strain evidence="1 2">DSM 105721</strain>
    </source>
</reference>
<accession>A0A7W6HUV4</accession>
<organism evidence="1 2">
    <name type="scientific">Butyricimonas faecihominis</name>
    <dbReference type="NCBI Taxonomy" id="1472416"/>
    <lineage>
        <taxon>Bacteria</taxon>
        <taxon>Pseudomonadati</taxon>
        <taxon>Bacteroidota</taxon>
        <taxon>Bacteroidia</taxon>
        <taxon>Bacteroidales</taxon>
        <taxon>Odoribacteraceae</taxon>
        <taxon>Butyricimonas</taxon>
    </lineage>
</organism>
<keyword evidence="1" id="KW-0132">Cell division</keyword>